<evidence type="ECO:0000313" key="1">
    <source>
        <dbReference type="EMBL" id="MDA7025598.1"/>
    </source>
</evidence>
<dbReference type="Proteomes" id="UP001211894">
    <property type="component" value="Unassembled WGS sequence"/>
</dbReference>
<organism evidence="1 2">
    <name type="scientific">Bacillus changyiensis</name>
    <dbReference type="NCBI Taxonomy" id="3004103"/>
    <lineage>
        <taxon>Bacteria</taxon>
        <taxon>Bacillati</taxon>
        <taxon>Bacillota</taxon>
        <taxon>Bacilli</taxon>
        <taxon>Bacillales</taxon>
        <taxon>Bacillaceae</taxon>
        <taxon>Bacillus</taxon>
    </lineage>
</organism>
<name>A0ABT4X071_9BACI</name>
<comment type="caution">
    <text evidence="1">The sequence shown here is derived from an EMBL/GenBank/DDBJ whole genome shotgun (WGS) entry which is preliminary data.</text>
</comment>
<proteinExistence type="predicted"/>
<accession>A0ABT4X071</accession>
<dbReference type="Pfam" id="PF14179">
    <property type="entry name" value="YppG"/>
    <property type="match status" value="1"/>
</dbReference>
<dbReference type="RefSeq" id="WP_271339456.1">
    <property type="nucleotide sequence ID" value="NZ_JAQKAB010000002.1"/>
</dbReference>
<protein>
    <submittedName>
        <fullName evidence="1">YppG family protein</fullName>
    </submittedName>
</protein>
<reference evidence="1 2" key="1">
    <citation type="submission" date="2023-01" db="EMBL/GenBank/DDBJ databases">
        <title>Bacillus changyiensis sp. nov., isolated from a coastal deposit.</title>
        <authorList>
            <person name="Xiao G."/>
            <person name="Lai Q."/>
            <person name="Hu Z."/>
            <person name="Shao Z."/>
        </authorList>
    </citation>
    <scope>NUCLEOTIDE SEQUENCE [LARGE SCALE GENOMIC DNA]</scope>
    <source>
        <strain evidence="1 2">CLL-7-23</strain>
    </source>
</reference>
<sequence>MVERAARYPYAPLHYSGYSQFEHQLQHYYDHPASQYAHPVSQAFHPSPIYQSSLQGFPYPNPYPQARPDVNQPSQLQNFMSQFKKKNGQLDFSKMMDTAGQMMSTVNQLGSLAKSFIGFFK</sequence>
<dbReference type="EMBL" id="JAQKAB010000002">
    <property type="protein sequence ID" value="MDA7025598.1"/>
    <property type="molecule type" value="Genomic_DNA"/>
</dbReference>
<keyword evidence="2" id="KW-1185">Reference proteome</keyword>
<dbReference type="InterPro" id="IPR025555">
    <property type="entry name" value="YppG"/>
</dbReference>
<gene>
    <name evidence="1" type="ORF">PJ311_03105</name>
</gene>
<evidence type="ECO:0000313" key="2">
    <source>
        <dbReference type="Proteomes" id="UP001211894"/>
    </source>
</evidence>